<evidence type="ECO:0000256" key="5">
    <source>
        <dbReference type="ARBA" id="ARBA00023040"/>
    </source>
</evidence>
<feature type="transmembrane region" description="Helical" evidence="8">
    <location>
        <begin position="51"/>
        <end position="72"/>
    </location>
</feature>
<proteinExistence type="predicted"/>
<dbReference type="InterPro" id="IPR040435">
    <property type="entry name" value="Put_GPCR_Chromadorea"/>
</dbReference>
<keyword evidence="7" id="KW-0807">Transducer</keyword>
<keyword evidence="3 8" id="KW-0812">Transmembrane</keyword>
<name>A0A0B1SH86_OESDE</name>
<evidence type="ECO:0000256" key="1">
    <source>
        <dbReference type="ARBA" id="ARBA00004651"/>
    </source>
</evidence>
<gene>
    <name evidence="9" type="ORF">OESDEN_17746</name>
</gene>
<comment type="subcellular location">
    <subcellularLocation>
        <location evidence="1">Cell membrane</location>
        <topology evidence="1">Multi-pass membrane protein</topology>
    </subcellularLocation>
</comment>
<protein>
    <recommendedName>
        <fullName evidence="11">G-protein coupled receptors family 1 profile domain-containing protein</fullName>
    </recommendedName>
</protein>
<evidence type="ECO:0000256" key="8">
    <source>
        <dbReference type="SAM" id="Phobius"/>
    </source>
</evidence>
<dbReference type="Proteomes" id="UP000053660">
    <property type="component" value="Unassembled WGS sequence"/>
</dbReference>
<feature type="non-terminal residue" evidence="9">
    <location>
        <position position="1"/>
    </location>
</feature>
<evidence type="ECO:0008006" key="11">
    <source>
        <dbReference type="Google" id="ProtNLM"/>
    </source>
</evidence>
<accession>A0A0B1SH86</accession>
<sequence>LAYVNKTVPPVFQDCANEFIPGKDEKYALCNITTGESPCELLKELHKAKEFRIYGFAVVPVTLSVLAMILNVTYLAIQLKIYMKEEESARKRYLFLISRTLSTIMTLLLLYVVIICWQVSGFSYASTMIFMLLGGLNFLSITGRFFG</sequence>
<feature type="transmembrane region" description="Helical" evidence="8">
    <location>
        <begin position="93"/>
        <end position="115"/>
    </location>
</feature>
<evidence type="ECO:0000256" key="4">
    <source>
        <dbReference type="ARBA" id="ARBA00022989"/>
    </source>
</evidence>
<keyword evidence="10" id="KW-1185">Reference proteome</keyword>
<dbReference type="OrthoDB" id="5866823at2759"/>
<reference evidence="9 10" key="1">
    <citation type="submission" date="2014-03" db="EMBL/GenBank/DDBJ databases">
        <title>Draft genome of the hookworm Oesophagostomum dentatum.</title>
        <authorList>
            <person name="Mitreva M."/>
        </authorList>
    </citation>
    <scope>NUCLEOTIDE SEQUENCE [LARGE SCALE GENOMIC DNA]</scope>
    <source>
        <strain evidence="9 10">OD-Hann</strain>
    </source>
</reference>
<dbReference type="PANTHER" id="PTHR37441:SF4">
    <property type="entry name" value="G-PROTEIN COUPLED RECEPTORS FAMILY 1 PROFILE DOMAIN-CONTAINING PROTEIN"/>
    <property type="match status" value="1"/>
</dbReference>
<dbReference type="GO" id="GO:0005886">
    <property type="term" value="C:plasma membrane"/>
    <property type="evidence" value="ECO:0007669"/>
    <property type="project" value="UniProtKB-SubCell"/>
</dbReference>
<feature type="transmembrane region" description="Helical" evidence="8">
    <location>
        <begin position="121"/>
        <end position="141"/>
    </location>
</feature>
<evidence type="ECO:0000313" key="9">
    <source>
        <dbReference type="EMBL" id="KHJ82560.1"/>
    </source>
</evidence>
<keyword evidence="5" id="KW-0675">Receptor</keyword>
<dbReference type="PANTHER" id="PTHR37441">
    <property type="entry name" value="PROTEIN CBG16518"/>
    <property type="match status" value="1"/>
</dbReference>
<dbReference type="EMBL" id="KN578678">
    <property type="protein sequence ID" value="KHJ82560.1"/>
    <property type="molecule type" value="Genomic_DNA"/>
</dbReference>
<keyword evidence="6 8" id="KW-0472">Membrane</keyword>
<evidence type="ECO:0000313" key="10">
    <source>
        <dbReference type="Proteomes" id="UP000053660"/>
    </source>
</evidence>
<organism evidence="9 10">
    <name type="scientific">Oesophagostomum dentatum</name>
    <name type="common">Nodular worm</name>
    <dbReference type="NCBI Taxonomy" id="61180"/>
    <lineage>
        <taxon>Eukaryota</taxon>
        <taxon>Metazoa</taxon>
        <taxon>Ecdysozoa</taxon>
        <taxon>Nematoda</taxon>
        <taxon>Chromadorea</taxon>
        <taxon>Rhabditida</taxon>
        <taxon>Rhabditina</taxon>
        <taxon>Rhabditomorpha</taxon>
        <taxon>Strongyloidea</taxon>
        <taxon>Strongylidae</taxon>
        <taxon>Oesophagostomum</taxon>
    </lineage>
</organism>
<keyword evidence="2" id="KW-1003">Cell membrane</keyword>
<evidence type="ECO:0000256" key="7">
    <source>
        <dbReference type="ARBA" id="ARBA00023224"/>
    </source>
</evidence>
<dbReference type="AlphaFoldDB" id="A0A0B1SH86"/>
<evidence type="ECO:0000256" key="2">
    <source>
        <dbReference type="ARBA" id="ARBA00022475"/>
    </source>
</evidence>
<keyword evidence="4 8" id="KW-1133">Transmembrane helix</keyword>
<evidence type="ECO:0000256" key="6">
    <source>
        <dbReference type="ARBA" id="ARBA00023136"/>
    </source>
</evidence>
<evidence type="ECO:0000256" key="3">
    <source>
        <dbReference type="ARBA" id="ARBA00022692"/>
    </source>
</evidence>
<keyword evidence="5" id="KW-0297">G-protein coupled receptor</keyword>
<dbReference type="GO" id="GO:0004930">
    <property type="term" value="F:G protein-coupled receptor activity"/>
    <property type="evidence" value="ECO:0007669"/>
    <property type="project" value="UniProtKB-KW"/>
</dbReference>